<sequence length="125" mass="13839">MNLPQWEEALERAGLLPEFEDVIQGFKGGFDQGIPPHTVIGHHKHYTPPNHSSALLAREKIEDSIKKEIDAGRMFGPYTRAQVNSHFPFFRTSPLGAVINGDGSLRPINDLSFPHGELGIPSQIT</sequence>
<keyword evidence="3" id="KW-1185">Reference proteome</keyword>
<protein>
    <submittedName>
        <fullName evidence="1 2">Uncharacterized protein</fullName>
    </submittedName>
</protein>
<reference evidence="2 3" key="3">
    <citation type="journal article" date="2017" name="G3 (Bethesda)">
        <title>Comparative analysis highlights variable genome content of wheat rusts and divergence of the mating loci.</title>
        <authorList>
            <person name="Cuomo C.A."/>
            <person name="Bakkeren G."/>
            <person name="Khalil H.B."/>
            <person name="Panwar V."/>
            <person name="Joly D."/>
            <person name="Linning R."/>
            <person name="Sakthikumar S."/>
            <person name="Song X."/>
            <person name="Adiconis X."/>
            <person name="Fan L."/>
            <person name="Goldberg J.M."/>
            <person name="Levin J.Z."/>
            <person name="Young S."/>
            <person name="Zeng Q."/>
            <person name="Anikster Y."/>
            <person name="Bruce M."/>
            <person name="Wang M."/>
            <person name="Yin C."/>
            <person name="McCallum B."/>
            <person name="Szabo L.J."/>
            <person name="Hulbert S."/>
            <person name="Chen X."/>
            <person name="Fellers J.P."/>
        </authorList>
    </citation>
    <scope>NUCLEOTIDE SEQUENCE</scope>
    <source>
        <strain evidence="2">isolate 1-1 / race 1 (BBBD)</strain>
        <strain evidence="3">Isolate 1-1 / race 1 (BBBD)</strain>
    </source>
</reference>
<dbReference type="AlphaFoldDB" id="A0A180G6W9"/>
<name>A0A180G6W9_PUCT1</name>
<dbReference type="Proteomes" id="UP000005240">
    <property type="component" value="Unassembled WGS sequence"/>
</dbReference>
<gene>
    <name evidence="1" type="ORF">PTTG_29349</name>
</gene>
<reference evidence="2" key="4">
    <citation type="submission" date="2025-05" db="UniProtKB">
        <authorList>
            <consortium name="EnsemblFungi"/>
        </authorList>
    </citation>
    <scope>IDENTIFICATION</scope>
    <source>
        <strain evidence="2">isolate 1-1 / race 1 (BBBD)</strain>
    </source>
</reference>
<dbReference type="EnsemblFungi" id="PTTG_29349-t43_1">
    <property type="protein sequence ID" value="PTTG_29349-t43_1-p1"/>
    <property type="gene ID" value="PTTG_29349"/>
</dbReference>
<dbReference type="EMBL" id="ADAS02000328">
    <property type="protein sequence ID" value="OAV87633.1"/>
    <property type="molecule type" value="Genomic_DNA"/>
</dbReference>
<evidence type="ECO:0000313" key="1">
    <source>
        <dbReference type="EMBL" id="OAV87633.1"/>
    </source>
</evidence>
<evidence type="ECO:0000313" key="2">
    <source>
        <dbReference type="EnsemblFungi" id="PTTG_29349-t43_1-p1"/>
    </source>
</evidence>
<accession>A0A180G6W9</accession>
<reference evidence="1" key="1">
    <citation type="submission" date="2009-11" db="EMBL/GenBank/DDBJ databases">
        <authorList>
            <consortium name="The Broad Institute Genome Sequencing Platform"/>
            <person name="Ward D."/>
            <person name="Feldgarden M."/>
            <person name="Earl A."/>
            <person name="Young S.K."/>
            <person name="Zeng Q."/>
            <person name="Koehrsen M."/>
            <person name="Alvarado L."/>
            <person name="Berlin A."/>
            <person name="Bochicchio J."/>
            <person name="Borenstein D."/>
            <person name="Chapman S.B."/>
            <person name="Chen Z."/>
            <person name="Engels R."/>
            <person name="Freedman E."/>
            <person name="Gellesch M."/>
            <person name="Goldberg J."/>
            <person name="Griggs A."/>
            <person name="Gujja S."/>
            <person name="Heilman E."/>
            <person name="Heiman D."/>
            <person name="Hepburn T."/>
            <person name="Howarth C."/>
            <person name="Jen D."/>
            <person name="Larson L."/>
            <person name="Lewis B."/>
            <person name="Mehta T."/>
            <person name="Park D."/>
            <person name="Pearson M."/>
            <person name="Roberts A."/>
            <person name="Saif S."/>
            <person name="Shea T."/>
            <person name="Shenoy N."/>
            <person name="Sisk P."/>
            <person name="Stolte C."/>
            <person name="Sykes S."/>
            <person name="Thomson T."/>
            <person name="Walk T."/>
            <person name="White J."/>
            <person name="Yandava C."/>
            <person name="Izard J."/>
            <person name="Baranova O.V."/>
            <person name="Blanton J.M."/>
            <person name="Tanner A.C."/>
            <person name="Dewhirst F.E."/>
            <person name="Haas B."/>
            <person name="Nusbaum C."/>
            <person name="Birren B."/>
        </authorList>
    </citation>
    <scope>NUCLEOTIDE SEQUENCE [LARGE SCALE GENOMIC DNA]</scope>
    <source>
        <strain evidence="1">1-1 BBBD Race 1</strain>
    </source>
</reference>
<proteinExistence type="predicted"/>
<dbReference type="VEuPathDB" id="FungiDB:PTTG_29349"/>
<dbReference type="OrthoDB" id="2678913at2759"/>
<dbReference type="STRING" id="630390.A0A180G6W9"/>
<organism evidence="1">
    <name type="scientific">Puccinia triticina (isolate 1-1 / race 1 (BBBD))</name>
    <name type="common">Brown leaf rust fungus</name>
    <dbReference type="NCBI Taxonomy" id="630390"/>
    <lineage>
        <taxon>Eukaryota</taxon>
        <taxon>Fungi</taxon>
        <taxon>Dikarya</taxon>
        <taxon>Basidiomycota</taxon>
        <taxon>Pucciniomycotina</taxon>
        <taxon>Pucciniomycetes</taxon>
        <taxon>Pucciniales</taxon>
        <taxon>Pucciniaceae</taxon>
        <taxon>Puccinia</taxon>
    </lineage>
</organism>
<reference evidence="1" key="2">
    <citation type="submission" date="2016-05" db="EMBL/GenBank/DDBJ databases">
        <title>Comparative analysis highlights variable genome content of wheat rusts and divergence of the mating loci.</title>
        <authorList>
            <person name="Cuomo C.A."/>
            <person name="Bakkeren G."/>
            <person name="Szabo L."/>
            <person name="Khalil H."/>
            <person name="Joly D."/>
            <person name="Goldberg J."/>
            <person name="Young S."/>
            <person name="Zeng Q."/>
            <person name="Fellers J."/>
        </authorList>
    </citation>
    <scope>NUCLEOTIDE SEQUENCE [LARGE SCALE GENOMIC DNA]</scope>
    <source>
        <strain evidence="1">1-1 BBBD Race 1</strain>
    </source>
</reference>
<evidence type="ECO:0000313" key="3">
    <source>
        <dbReference type="Proteomes" id="UP000005240"/>
    </source>
</evidence>